<dbReference type="Proteomes" id="UP000285236">
    <property type="component" value="Unassembled WGS sequence"/>
</dbReference>
<dbReference type="InterPro" id="IPR001173">
    <property type="entry name" value="Glyco_trans_2-like"/>
</dbReference>
<comment type="caution">
    <text evidence="2">The sequence shown here is derived from an EMBL/GenBank/DDBJ whole genome shotgun (WGS) entry which is preliminary data.</text>
</comment>
<dbReference type="RefSeq" id="WP_118079986.1">
    <property type="nucleotide sequence ID" value="NZ_QRYP01000015.1"/>
</dbReference>
<dbReference type="GO" id="GO:0016758">
    <property type="term" value="F:hexosyltransferase activity"/>
    <property type="evidence" value="ECO:0007669"/>
    <property type="project" value="UniProtKB-ARBA"/>
</dbReference>
<dbReference type="InterPro" id="IPR029044">
    <property type="entry name" value="Nucleotide-diphossugar_trans"/>
</dbReference>
<dbReference type="PANTHER" id="PTHR22916">
    <property type="entry name" value="GLYCOSYLTRANSFERASE"/>
    <property type="match status" value="1"/>
</dbReference>
<evidence type="ECO:0000259" key="1">
    <source>
        <dbReference type="Pfam" id="PF00535"/>
    </source>
</evidence>
<feature type="domain" description="Glycosyltransferase 2-like" evidence="1">
    <location>
        <begin position="7"/>
        <end position="139"/>
    </location>
</feature>
<evidence type="ECO:0000313" key="2">
    <source>
        <dbReference type="EMBL" id="RGU97266.1"/>
    </source>
</evidence>
<dbReference type="AlphaFoldDB" id="A0AA92TS56"/>
<reference evidence="2 3" key="1">
    <citation type="submission" date="2018-08" db="EMBL/GenBank/DDBJ databases">
        <title>A genome reference for cultivated species of the human gut microbiota.</title>
        <authorList>
            <person name="Zou Y."/>
            <person name="Xue W."/>
            <person name="Luo G."/>
        </authorList>
    </citation>
    <scope>NUCLEOTIDE SEQUENCE [LARGE SCALE GENOMIC DNA]</scope>
    <source>
        <strain evidence="2 3">AF15-25</strain>
    </source>
</reference>
<dbReference type="EMBL" id="QRYP01000015">
    <property type="protein sequence ID" value="RGU97266.1"/>
    <property type="molecule type" value="Genomic_DNA"/>
</dbReference>
<dbReference type="Pfam" id="PF00535">
    <property type="entry name" value="Glycos_transf_2"/>
    <property type="match status" value="1"/>
</dbReference>
<dbReference type="Gene3D" id="3.90.550.10">
    <property type="entry name" value="Spore Coat Polysaccharide Biosynthesis Protein SpsA, Chain A"/>
    <property type="match status" value="1"/>
</dbReference>
<evidence type="ECO:0000313" key="3">
    <source>
        <dbReference type="Proteomes" id="UP000285236"/>
    </source>
</evidence>
<proteinExistence type="predicted"/>
<dbReference type="SUPFAM" id="SSF53448">
    <property type="entry name" value="Nucleotide-diphospho-sugar transferases"/>
    <property type="match status" value="1"/>
</dbReference>
<gene>
    <name evidence="2" type="ORF">DWW35_07335</name>
</gene>
<dbReference type="CDD" id="cd06433">
    <property type="entry name" value="GT_2_WfgS_like"/>
    <property type="match status" value="1"/>
</dbReference>
<protein>
    <submittedName>
        <fullName evidence="2">Glycosyltransferase</fullName>
    </submittedName>
</protein>
<accession>A0AA92TS56</accession>
<sequence>MDTNLVSVITVVYNDVSHIEKTISNVLKQTYPFLEYIVVDGASTDGTLDVIKKYDGKLIYVSEPDKGIYDAMQKGAQLASGEWILFRNCGDFFFSPDAIEKVFNGYVDKGEDFILCNSRYFQDYGYKDMKPNILTKSYFEAMPVNHPATFIRRATQLKYPFRLKYRNSADYCFFIESFLHGATYIYKDVIVALFDNNSGASTDNYDKSISENIDILKTFNAPSNLINQLEEDLITCRRRKFIKKYIPFFSLYHNYNMKKMGWVKSPLEKTLANI</sequence>
<organism evidence="2 3">
    <name type="scientific">Segatella copri</name>
    <dbReference type="NCBI Taxonomy" id="165179"/>
    <lineage>
        <taxon>Bacteria</taxon>
        <taxon>Pseudomonadati</taxon>
        <taxon>Bacteroidota</taxon>
        <taxon>Bacteroidia</taxon>
        <taxon>Bacteroidales</taxon>
        <taxon>Prevotellaceae</taxon>
        <taxon>Segatella</taxon>
    </lineage>
</organism>
<name>A0AA92TS56_9BACT</name>
<dbReference type="PANTHER" id="PTHR22916:SF67">
    <property type="entry name" value="COLANIC ACID BIOSYNTHESIS GLYCOSYL TRANSFERASE WCAE-RELATED"/>
    <property type="match status" value="1"/>
</dbReference>